<name>A0A0K2UPI5_LEPSM</name>
<dbReference type="Gene3D" id="1.20.5.2480">
    <property type="match status" value="1"/>
</dbReference>
<dbReference type="KEGG" id="lsm:121123285"/>
<evidence type="ECO:0000256" key="3">
    <source>
        <dbReference type="ARBA" id="ARBA00022824"/>
    </source>
</evidence>
<dbReference type="InterPro" id="IPR046964">
    <property type="entry name" value="RTN1-4"/>
</dbReference>
<dbReference type="GO" id="GO:0030424">
    <property type="term" value="C:axon"/>
    <property type="evidence" value="ECO:0007669"/>
    <property type="project" value="TreeGrafter"/>
</dbReference>
<evidence type="ECO:0000256" key="4">
    <source>
        <dbReference type="ARBA" id="ARBA00022989"/>
    </source>
</evidence>
<evidence type="ECO:0000256" key="2">
    <source>
        <dbReference type="ARBA" id="ARBA00022692"/>
    </source>
</evidence>
<sequence length="193" mass="21972">MSVSKGFIKDLLYWENPRETGVVFGSVLVVLLAIKYISVISVVGNICLALVTSVMGFRIYHSALAAINKTKGGHPFKPLLDKDISISEETALDYTLCFFEKFNVLVMKFQKIFLFDDIIETAKFAILMYFMTYVGAFINIGTILIVIWFAIFSTPRIYRDNQKQIDEALKPFLLKVNELTSLIRSFTGKKKEQ</sequence>
<dbReference type="Pfam" id="PF02453">
    <property type="entry name" value="Reticulon"/>
    <property type="match status" value="1"/>
</dbReference>
<dbReference type="GeneID" id="121123285"/>
<feature type="domain" description="Reticulon" evidence="7">
    <location>
        <begin position="8"/>
        <end position="193"/>
    </location>
</feature>
<dbReference type="PANTHER" id="PTHR45799">
    <property type="entry name" value="RETICULON-LIKE PROTEIN"/>
    <property type="match status" value="1"/>
</dbReference>
<evidence type="ECO:0000256" key="5">
    <source>
        <dbReference type="ARBA" id="ARBA00023136"/>
    </source>
</evidence>
<dbReference type="PROSITE" id="PS50845">
    <property type="entry name" value="RETICULON"/>
    <property type="match status" value="1"/>
</dbReference>
<keyword evidence="4 6" id="KW-1133">Transmembrane helix</keyword>
<dbReference type="GO" id="GO:0005789">
    <property type="term" value="C:endoplasmic reticulum membrane"/>
    <property type="evidence" value="ECO:0007669"/>
    <property type="project" value="UniProtKB-SubCell"/>
</dbReference>
<evidence type="ECO:0000313" key="8">
    <source>
        <dbReference type="EMBL" id="CDW40158.1"/>
    </source>
</evidence>
<dbReference type="AlphaFoldDB" id="A0A0K2UPI5"/>
<accession>A0A0K2UPI5</accession>
<feature type="transmembrane region" description="Helical" evidence="6">
    <location>
        <begin position="126"/>
        <end position="152"/>
    </location>
</feature>
<evidence type="ECO:0000256" key="6">
    <source>
        <dbReference type="RuleBase" id="RU363132"/>
    </source>
</evidence>
<keyword evidence="2 6" id="KW-0812">Transmembrane</keyword>
<dbReference type="OrthoDB" id="567788at2759"/>
<dbReference type="EMBL" id="HACA01022797">
    <property type="protein sequence ID" value="CDW40158.1"/>
    <property type="molecule type" value="Transcribed_RNA"/>
</dbReference>
<reference evidence="8" key="1">
    <citation type="submission" date="2014-05" db="EMBL/GenBank/DDBJ databases">
        <authorList>
            <person name="Chronopoulou M."/>
        </authorList>
    </citation>
    <scope>NUCLEOTIDE SEQUENCE</scope>
    <source>
        <tissue evidence="8">Whole organism</tissue>
    </source>
</reference>
<dbReference type="RefSeq" id="XP_040574350.1">
    <property type="nucleotide sequence ID" value="XM_040718416.1"/>
</dbReference>
<keyword evidence="3 6" id="KW-0256">Endoplasmic reticulum</keyword>
<proteinExistence type="predicted"/>
<evidence type="ECO:0000259" key="7">
    <source>
        <dbReference type="PROSITE" id="PS50845"/>
    </source>
</evidence>
<evidence type="ECO:0000256" key="1">
    <source>
        <dbReference type="ARBA" id="ARBA00004477"/>
    </source>
</evidence>
<organism evidence="8">
    <name type="scientific">Lepeophtheirus salmonis</name>
    <name type="common">Salmon louse</name>
    <name type="synonym">Caligus salmonis</name>
    <dbReference type="NCBI Taxonomy" id="72036"/>
    <lineage>
        <taxon>Eukaryota</taxon>
        <taxon>Metazoa</taxon>
        <taxon>Ecdysozoa</taxon>
        <taxon>Arthropoda</taxon>
        <taxon>Crustacea</taxon>
        <taxon>Multicrustacea</taxon>
        <taxon>Hexanauplia</taxon>
        <taxon>Copepoda</taxon>
        <taxon>Siphonostomatoida</taxon>
        <taxon>Caligidae</taxon>
        <taxon>Lepeophtheirus</taxon>
    </lineage>
</organism>
<dbReference type="PANTHER" id="PTHR45799:SF2">
    <property type="entry name" value="RETICULON-LIKE PROTEIN"/>
    <property type="match status" value="1"/>
</dbReference>
<protein>
    <recommendedName>
        <fullName evidence="6">Reticulon-like protein</fullName>
    </recommendedName>
</protein>
<comment type="subcellular location">
    <subcellularLocation>
        <location evidence="1 6">Endoplasmic reticulum membrane</location>
        <topology evidence="1 6">Multi-pass membrane protein</topology>
    </subcellularLocation>
</comment>
<dbReference type="InterPro" id="IPR003388">
    <property type="entry name" value="Reticulon"/>
</dbReference>
<feature type="transmembrane region" description="Helical" evidence="6">
    <location>
        <begin position="21"/>
        <end position="51"/>
    </location>
</feature>
<keyword evidence="5 6" id="KW-0472">Membrane</keyword>